<dbReference type="InterPro" id="IPR049002">
    <property type="entry name" value="Stv"/>
</dbReference>
<evidence type="ECO:0000259" key="1">
    <source>
        <dbReference type="Pfam" id="PF21527"/>
    </source>
</evidence>
<keyword evidence="3" id="KW-1185">Reference proteome</keyword>
<evidence type="ECO:0000313" key="2">
    <source>
        <dbReference type="EMBL" id="PPK66045.1"/>
    </source>
</evidence>
<comment type="caution">
    <text evidence="2">The sequence shown here is derived from an EMBL/GenBank/DDBJ whole genome shotgun (WGS) entry which is preliminary data.</text>
</comment>
<protein>
    <recommendedName>
        <fullName evidence="1">Putative adhesin Stv domain-containing protein</fullName>
    </recommendedName>
</protein>
<reference evidence="2 3" key="1">
    <citation type="submission" date="2018-02" db="EMBL/GenBank/DDBJ databases">
        <title>Genomic Encyclopedia of Archaeal and Bacterial Type Strains, Phase II (KMG-II): from individual species to whole genera.</title>
        <authorList>
            <person name="Goeker M."/>
        </authorList>
    </citation>
    <scope>NUCLEOTIDE SEQUENCE [LARGE SCALE GENOMIC DNA]</scope>
    <source>
        <strain evidence="2 3">YU 961-1</strain>
    </source>
</reference>
<gene>
    <name evidence="2" type="ORF">CLV40_1119</name>
</gene>
<dbReference type="OrthoDB" id="4222621at2"/>
<dbReference type="Pfam" id="PF21527">
    <property type="entry name" value="Stv"/>
    <property type="match status" value="1"/>
</dbReference>
<evidence type="ECO:0000313" key="3">
    <source>
        <dbReference type="Proteomes" id="UP000239203"/>
    </source>
</evidence>
<sequence length="84" mass="9162">MHVQDGEKLKDADGLAVELGTYSGEPAEVFGPGDRVPNYTLLPPENLNIASGSYTVGQRAQLSELLISDMGICHWAACREFRVR</sequence>
<accession>A0A2S6GLF1</accession>
<dbReference type="AlphaFoldDB" id="A0A2S6GLF1"/>
<organism evidence="2 3">
    <name type="scientific">Actinokineospora auranticolor</name>
    <dbReference type="NCBI Taxonomy" id="155976"/>
    <lineage>
        <taxon>Bacteria</taxon>
        <taxon>Bacillati</taxon>
        <taxon>Actinomycetota</taxon>
        <taxon>Actinomycetes</taxon>
        <taxon>Pseudonocardiales</taxon>
        <taxon>Pseudonocardiaceae</taxon>
        <taxon>Actinokineospora</taxon>
    </lineage>
</organism>
<name>A0A2S6GLF1_9PSEU</name>
<proteinExistence type="predicted"/>
<dbReference type="Proteomes" id="UP000239203">
    <property type="component" value="Unassembled WGS sequence"/>
</dbReference>
<dbReference type="EMBL" id="PTIX01000011">
    <property type="protein sequence ID" value="PPK66045.1"/>
    <property type="molecule type" value="Genomic_DNA"/>
</dbReference>
<feature type="domain" description="Putative adhesin Stv" evidence="1">
    <location>
        <begin position="2"/>
        <end position="80"/>
    </location>
</feature>